<dbReference type="EMBL" id="RBPH01000197">
    <property type="protein sequence ID" value="RMN78677.1"/>
    <property type="molecule type" value="Genomic_DNA"/>
</dbReference>
<dbReference type="SUPFAM" id="SSF53187">
    <property type="entry name" value="Zn-dependent exopeptidases"/>
    <property type="match status" value="1"/>
</dbReference>
<dbReference type="EMBL" id="RBPJ01000347">
    <property type="protein sequence ID" value="RMN86736.1"/>
    <property type="molecule type" value="Genomic_DNA"/>
</dbReference>
<accession>A0A3M3Q3H9</accession>
<dbReference type="NCBIfam" id="TIGR02017">
    <property type="entry name" value="hutG_amidohyd"/>
    <property type="match status" value="1"/>
</dbReference>
<protein>
    <submittedName>
        <fullName evidence="2">N-formylglutamate deformylase</fullName>
    </submittedName>
</protein>
<evidence type="ECO:0000313" key="3">
    <source>
        <dbReference type="Proteomes" id="UP000269335"/>
    </source>
</evidence>
<dbReference type="InterPro" id="IPR007709">
    <property type="entry name" value="N-FG_amidohydro"/>
</dbReference>
<name>A0A3M3Q3H9_PSECA</name>
<gene>
    <name evidence="2" type="ORF">ALQ51_04517</name>
    <name evidence="1" type="ORF">ALQ53_03940</name>
</gene>
<comment type="caution">
    <text evidence="2">The sequence shown here is derived from an EMBL/GenBank/DDBJ whole genome shotgun (WGS) entry which is preliminary data.</text>
</comment>
<reference evidence="3 4" key="1">
    <citation type="submission" date="2018-08" db="EMBL/GenBank/DDBJ databases">
        <title>Recombination of ecologically and evolutionarily significant loci maintains genetic cohesion in the Pseudomonas syringae species complex.</title>
        <authorList>
            <person name="Dillon M."/>
            <person name="Thakur S."/>
            <person name="Almeida R.N.D."/>
            <person name="Weir B.S."/>
            <person name="Guttman D.S."/>
        </authorList>
    </citation>
    <scope>NUCLEOTIDE SEQUENCE [LARGE SCALE GENOMIC DNA]</scope>
    <source>
        <strain evidence="1 3">ICMP 15201</strain>
        <strain evidence="2 4">ICMP 15203</strain>
    </source>
</reference>
<dbReference type="Pfam" id="PF05013">
    <property type="entry name" value="FGase"/>
    <property type="match status" value="1"/>
</dbReference>
<dbReference type="InterPro" id="IPR010247">
    <property type="entry name" value="HutG_amidohyd"/>
</dbReference>
<organism evidence="2 4">
    <name type="scientific">Pseudomonas cannabina</name>
    <dbReference type="NCBI Taxonomy" id="86840"/>
    <lineage>
        <taxon>Bacteria</taxon>
        <taxon>Pseudomonadati</taxon>
        <taxon>Pseudomonadota</taxon>
        <taxon>Gammaproteobacteria</taxon>
        <taxon>Pseudomonadales</taxon>
        <taxon>Pseudomonadaceae</taxon>
        <taxon>Pseudomonas</taxon>
    </lineage>
</organism>
<evidence type="ECO:0000313" key="2">
    <source>
        <dbReference type="EMBL" id="RMN86736.1"/>
    </source>
</evidence>
<dbReference type="Proteomes" id="UP000269335">
    <property type="component" value="Unassembled WGS sequence"/>
</dbReference>
<evidence type="ECO:0000313" key="1">
    <source>
        <dbReference type="EMBL" id="RMN78677.1"/>
    </source>
</evidence>
<dbReference type="AlphaFoldDB" id="A0A3M3Q3H9"/>
<dbReference type="Gene3D" id="3.40.630.40">
    <property type="entry name" value="Zn-dependent exopeptidases"/>
    <property type="match status" value="1"/>
</dbReference>
<proteinExistence type="predicted"/>
<sequence>MSSPGTSNDQLIWRTGWAAIWTNVSCATASNHRSEGVCPVDNVLTFNRGRVPLLISMPHAGLKLTPMVEAALVDEALSLPDTDWHIPRLYDFAAELGASTLAAEYSRFVIDLNRPSDDKPMYVGTTTGLFPSILFDGVPLFKEGQTPSAEERARYLEQIWTPYHQTLEQELQRMRDEFGYALLFDAHSIRGHIPHLFDGRLPDFNLGTFNGVSCDPELASRMEQVCAAAKDYSHVLNGRFKGGHITRHYGDPANNIHAVQLELAQSTYMDEFVPFHYRPDLAEPTRAVLKPLLETFIAWGQERFG</sequence>
<evidence type="ECO:0000313" key="4">
    <source>
        <dbReference type="Proteomes" id="UP000270524"/>
    </source>
</evidence>
<dbReference type="Proteomes" id="UP000270524">
    <property type="component" value="Unassembled WGS sequence"/>
</dbReference>